<feature type="transmembrane region" description="Helical" evidence="1">
    <location>
        <begin position="137"/>
        <end position="157"/>
    </location>
</feature>
<sequence length="187" mass="19963">MKKSILLGIGASVLSGVAYAHPGHDLRAGFATGFLHPLTGWDHLLVMLSLGIWAVRRQSQQGWQLPVLFVSVMAIFAALAMVWLPLSLAEVMVAASVLVMGGLLVARIELSRWVQFSVVALVAAAHGYVHGVELGQSWAALAGMMLATATLHGLGWILGRQQQLWLKAGTQLLGGMMVGLGTYWLLA</sequence>
<accession>A0ABW3F756</accession>
<feature type="transmembrane region" description="Helical" evidence="1">
    <location>
        <begin position="113"/>
        <end position="131"/>
    </location>
</feature>
<dbReference type="InterPro" id="IPR007038">
    <property type="entry name" value="HupE_UreJ"/>
</dbReference>
<keyword evidence="3" id="KW-1185">Reference proteome</keyword>
<feature type="transmembrane region" description="Helical" evidence="1">
    <location>
        <begin position="89"/>
        <end position="106"/>
    </location>
</feature>
<evidence type="ECO:0000256" key="1">
    <source>
        <dbReference type="SAM" id="Phobius"/>
    </source>
</evidence>
<gene>
    <name evidence="2" type="ORF">ACFQ1Z_07020</name>
</gene>
<feature type="transmembrane region" description="Helical" evidence="1">
    <location>
        <begin position="30"/>
        <end position="53"/>
    </location>
</feature>
<name>A0ABW3F756_9PROT</name>
<reference evidence="3" key="1">
    <citation type="journal article" date="2019" name="Int. J. Syst. Evol. Microbiol.">
        <title>The Global Catalogue of Microorganisms (GCM) 10K type strain sequencing project: providing services to taxonomists for standard genome sequencing and annotation.</title>
        <authorList>
            <consortium name="The Broad Institute Genomics Platform"/>
            <consortium name="The Broad Institute Genome Sequencing Center for Infectious Disease"/>
            <person name="Wu L."/>
            <person name="Ma J."/>
        </authorList>
    </citation>
    <scope>NUCLEOTIDE SEQUENCE [LARGE SCALE GENOMIC DNA]</scope>
    <source>
        <strain evidence="3">CCUG 58412</strain>
    </source>
</reference>
<feature type="transmembrane region" description="Helical" evidence="1">
    <location>
        <begin position="164"/>
        <end position="186"/>
    </location>
</feature>
<evidence type="ECO:0000313" key="3">
    <source>
        <dbReference type="Proteomes" id="UP001597128"/>
    </source>
</evidence>
<dbReference type="RefSeq" id="WP_379056604.1">
    <property type="nucleotide sequence ID" value="NZ_JBHTKB010000001.1"/>
</dbReference>
<dbReference type="Pfam" id="PF04955">
    <property type="entry name" value="HupE_UreJ"/>
    <property type="match status" value="1"/>
</dbReference>
<comment type="caution">
    <text evidence="2">The sequence shown here is derived from an EMBL/GenBank/DDBJ whole genome shotgun (WGS) entry which is preliminary data.</text>
</comment>
<keyword evidence="1" id="KW-1133">Transmembrane helix</keyword>
<dbReference type="Proteomes" id="UP001597128">
    <property type="component" value="Unassembled WGS sequence"/>
</dbReference>
<feature type="transmembrane region" description="Helical" evidence="1">
    <location>
        <begin position="65"/>
        <end position="83"/>
    </location>
</feature>
<keyword evidence="1" id="KW-0472">Membrane</keyword>
<dbReference type="PIRSF" id="PIRSF016919">
    <property type="entry name" value="HupE_UreJ"/>
    <property type="match status" value="1"/>
</dbReference>
<protein>
    <submittedName>
        <fullName evidence="2">HupE/UreJ family protein</fullName>
    </submittedName>
</protein>
<evidence type="ECO:0000313" key="2">
    <source>
        <dbReference type="EMBL" id="MFD0913293.1"/>
    </source>
</evidence>
<keyword evidence="1" id="KW-0812">Transmembrane</keyword>
<dbReference type="EMBL" id="JBHTKB010000001">
    <property type="protein sequence ID" value="MFD0913293.1"/>
    <property type="molecule type" value="Genomic_DNA"/>
</dbReference>
<organism evidence="2 3">
    <name type="scientific">Methylophilus luteus</name>
    <dbReference type="NCBI Taxonomy" id="640108"/>
    <lineage>
        <taxon>Bacteria</taxon>
        <taxon>Pseudomonadati</taxon>
        <taxon>Pseudomonadota</taxon>
        <taxon>Betaproteobacteria</taxon>
        <taxon>Nitrosomonadales</taxon>
        <taxon>Methylophilaceae</taxon>
        <taxon>Methylophilus</taxon>
    </lineage>
</organism>
<proteinExistence type="predicted"/>